<sequence>MPRPATTAPPRAQRPSRSSRPSRPSRPSRRAFLQVGAGFSAAIACSALFPTLTGCTPADAPPQAGMAFLRPADVTLFRALLPAIASDLAAADAATRETRLAAAVKNIDRTIAAMDQNGRGELRKLLDLLASTPLRWAVAGVRSPWEQATPDAVRAFLARWRASRFETLNAGGVVLVKLASVAYFVLPGTWAASGYPGPNPAVYRALHS</sequence>
<evidence type="ECO:0000256" key="1">
    <source>
        <dbReference type="SAM" id="MobiDB-lite"/>
    </source>
</evidence>
<evidence type="ECO:0008006" key="4">
    <source>
        <dbReference type="Google" id="ProtNLM"/>
    </source>
</evidence>
<dbReference type="AlphaFoldDB" id="A0AAE9L0V3"/>
<name>A0AAE9L0V3_9BURK</name>
<reference evidence="2" key="1">
    <citation type="journal article" date="2022" name="Microbiol. Resour. Announc.">
        <title>Genome Sequence of Cupriavidus campinensis Strain G5, a Member of a Bacterial Consortium Capable of Polyethylene Degradation.</title>
        <authorList>
            <person name="Schneider B."/>
            <person name="Pfeiffer F."/>
            <person name="Dyall-Smith M."/>
            <person name="Kunte H.J."/>
        </authorList>
    </citation>
    <scope>NUCLEOTIDE SEQUENCE</scope>
    <source>
        <strain evidence="2">G5</strain>
    </source>
</reference>
<feature type="compositionally biased region" description="Low complexity" evidence="1">
    <location>
        <begin position="1"/>
        <end position="22"/>
    </location>
</feature>
<gene>
    <name evidence="2" type="ORF">M5D45_17705</name>
</gene>
<dbReference type="EMBL" id="CP097330">
    <property type="protein sequence ID" value="URF04272.1"/>
    <property type="molecule type" value="Genomic_DNA"/>
</dbReference>
<accession>A0AAE9L0V3</accession>
<proteinExistence type="predicted"/>
<dbReference type="KEGG" id="ccam:M5D45_17705"/>
<protein>
    <recommendedName>
        <fullName evidence="4">Twin-arginine translocation pathway signal protein</fullName>
    </recommendedName>
</protein>
<reference evidence="2" key="2">
    <citation type="submission" date="2022-05" db="EMBL/GenBank/DDBJ databases">
        <authorList>
            <person name="Kunte H.-J."/>
        </authorList>
    </citation>
    <scope>NUCLEOTIDE SEQUENCE</scope>
    <source>
        <strain evidence="2">G5</strain>
    </source>
</reference>
<evidence type="ECO:0000313" key="2">
    <source>
        <dbReference type="EMBL" id="URF04272.1"/>
    </source>
</evidence>
<organism evidence="2 3">
    <name type="scientific">Cupriavidus campinensis</name>
    <dbReference type="NCBI Taxonomy" id="151783"/>
    <lineage>
        <taxon>Bacteria</taxon>
        <taxon>Pseudomonadati</taxon>
        <taxon>Pseudomonadota</taxon>
        <taxon>Betaproteobacteria</taxon>
        <taxon>Burkholderiales</taxon>
        <taxon>Burkholderiaceae</taxon>
        <taxon>Cupriavidus</taxon>
    </lineage>
</organism>
<dbReference type="PROSITE" id="PS51318">
    <property type="entry name" value="TAT"/>
    <property type="match status" value="1"/>
</dbReference>
<feature type="region of interest" description="Disordered" evidence="1">
    <location>
        <begin position="1"/>
        <end position="28"/>
    </location>
</feature>
<evidence type="ECO:0000313" key="3">
    <source>
        <dbReference type="Proteomes" id="UP001056132"/>
    </source>
</evidence>
<dbReference type="InterPro" id="IPR006311">
    <property type="entry name" value="TAT_signal"/>
</dbReference>
<dbReference type="Proteomes" id="UP001056132">
    <property type="component" value="Chromosome 1"/>
</dbReference>
<dbReference type="RefSeq" id="WP_244844848.1">
    <property type="nucleotide sequence ID" value="NZ_CAJPVH010000027.1"/>
</dbReference>